<dbReference type="AlphaFoldDB" id="A0AAV4SIG1"/>
<dbReference type="Proteomes" id="UP001054945">
    <property type="component" value="Unassembled WGS sequence"/>
</dbReference>
<reference evidence="2 3" key="1">
    <citation type="submission" date="2021-06" db="EMBL/GenBank/DDBJ databases">
        <title>Caerostris extrusa draft genome.</title>
        <authorList>
            <person name="Kono N."/>
            <person name="Arakawa K."/>
        </authorList>
    </citation>
    <scope>NUCLEOTIDE SEQUENCE [LARGE SCALE GENOMIC DNA]</scope>
</reference>
<organism evidence="2 3">
    <name type="scientific">Caerostris extrusa</name>
    <name type="common">Bark spider</name>
    <name type="synonym">Caerostris bankana</name>
    <dbReference type="NCBI Taxonomy" id="172846"/>
    <lineage>
        <taxon>Eukaryota</taxon>
        <taxon>Metazoa</taxon>
        <taxon>Ecdysozoa</taxon>
        <taxon>Arthropoda</taxon>
        <taxon>Chelicerata</taxon>
        <taxon>Arachnida</taxon>
        <taxon>Araneae</taxon>
        <taxon>Araneomorphae</taxon>
        <taxon>Entelegynae</taxon>
        <taxon>Araneoidea</taxon>
        <taxon>Araneidae</taxon>
        <taxon>Caerostris</taxon>
    </lineage>
</organism>
<comment type="caution">
    <text evidence="2">The sequence shown here is derived from an EMBL/GenBank/DDBJ whole genome shotgun (WGS) entry which is preliminary data.</text>
</comment>
<evidence type="ECO:0000313" key="3">
    <source>
        <dbReference type="Proteomes" id="UP001054945"/>
    </source>
</evidence>
<name>A0AAV4SIG1_CAEEX</name>
<protein>
    <submittedName>
        <fullName evidence="2">Uncharacterized protein</fullName>
    </submittedName>
</protein>
<sequence length="104" mass="12072">MNPTHKMIKRGWIPPLLRVQRDVYHMSATKKNRTVSKKNCGDKPKGSDTTSHGTNLFLNLGELQSQAKRNIASVVDRPTTRQDSFMHETKTLREKMFSFFFVFE</sequence>
<evidence type="ECO:0000256" key="1">
    <source>
        <dbReference type="SAM" id="MobiDB-lite"/>
    </source>
</evidence>
<dbReference type="EMBL" id="BPLR01009526">
    <property type="protein sequence ID" value="GIY32606.1"/>
    <property type="molecule type" value="Genomic_DNA"/>
</dbReference>
<accession>A0AAV4SIG1</accession>
<proteinExistence type="predicted"/>
<keyword evidence="3" id="KW-1185">Reference proteome</keyword>
<gene>
    <name evidence="2" type="ORF">CEXT_517921</name>
</gene>
<evidence type="ECO:0000313" key="2">
    <source>
        <dbReference type="EMBL" id="GIY32606.1"/>
    </source>
</evidence>
<feature type="region of interest" description="Disordered" evidence="1">
    <location>
        <begin position="31"/>
        <end position="53"/>
    </location>
</feature>